<organism evidence="3 4">
    <name type="scientific">Vulgatibacter incomptus</name>
    <dbReference type="NCBI Taxonomy" id="1391653"/>
    <lineage>
        <taxon>Bacteria</taxon>
        <taxon>Pseudomonadati</taxon>
        <taxon>Myxococcota</taxon>
        <taxon>Myxococcia</taxon>
        <taxon>Myxococcales</taxon>
        <taxon>Cystobacterineae</taxon>
        <taxon>Vulgatibacteraceae</taxon>
        <taxon>Vulgatibacter</taxon>
    </lineage>
</organism>
<dbReference type="AlphaFoldDB" id="A0A0K1PBP6"/>
<keyword evidence="4" id="KW-1185">Reference proteome</keyword>
<evidence type="ECO:0000256" key="2">
    <source>
        <dbReference type="SAM" id="MobiDB-lite"/>
    </source>
</evidence>
<dbReference type="Pfam" id="PF05114">
    <property type="entry name" value="MbnB_TglH_ChrH"/>
    <property type="match status" value="1"/>
</dbReference>
<dbReference type="PANTHER" id="PTHR42194:SF1">
    <property type="entry name" value="UPF0276 PROTEIN HI_1600"/>
    <property type="match status" value="1"/>
</dbReference>
<dbReference type="RefSeq" id="WP_082342791.1">
    <property type="nucleotide sequence ID" value="NZ_CP012332.1"/>
</dbReference>
<dbReference type="HAMAP" id="MF_00697">
    <property type="entry name" value="UPF0276"/>
    <property type="match status" value="1"/>
</dbReference>
<evidence type="ECO:0000256" key="1">
    <source>
        <dbReference type="HAMAP-Rule" id="MF_00697"/>
    </source>
</evidence>
<dbReference type="PANTHER" id="PTHR42194">
    <property type="entry name" value="UPF0276 PROTEIN HI_1600"/>
    <property type="match status" value="1"/>
</dbReference>
<protein>
    <recommendedName>
        <fullName evidence="1">UPF0276 protein AKJ08_1213</fullName>
    </recommendedName>
</protein>
<reference evidence="3 4" key="1">
    <citation type="submission" date="2015-08" db="EMBL/GenBank/DDBJ databases">
        <authorList>
            <person name="Babu N.S."/>
            <person name="Beckwith C.J."/>
            <person name="Beseler K.G."/>
            <person name="Brison A."/>
            <person name="Carone J.V."/>
            <person name="Caskin T.P."/>
            <person name="Diamond M."/>
            <person name="Durham M.E."/>
            <person name="Foxe J.M."/>
            <person name="Go M."/>
            <person name="Henderson B.A."/>
            <person name="Jones I.B."/>
            <person name="McGettigan J.A."/>
            <person name="Micheletti S.J."/>
            <person name="Nasrallah M.E."/>
            <person name="Ortiz D."/>
            <person name="Piller C.R."/>
            <person name="Privatt S.R."/>
            <person name="Schneider S.L."/>
            <person name="Sharp S."/>
            <person name="Smith T.C."/>
            <person name="Stanton J.D."/>
            <person name="Ullery H.E."/>
            <person name="Wilson R.J."/>
            <person name="Serrano M.G."/>
            <person name="Buck G."/>
            <person name="Lee V."/>
            <person name="Wang Y."/>
            <person name="Carvalho R."/>
            <person name="Voegtly L."/>
            <person name="Shi R."/>
            <person name="Duckworth R."/>
            <person name="Johnson A."/>
            <person name="Loviza R."/>
            <person name="Walstead R."/>
            <person name="Shah Z."/>
            <person name="Kiflezghi M."/>
            <person name="Wade K."/>
            <person name="Ball S.L."/>
            <person name="Bradley K.W."/>
            <person name="Asai D.J."/>
            <person name="Bowman C.A."/>
            <person name="Russell D.A."/>
            <person name="Pope W.H."/>
            <person name="Jacobs-Sera D."/>
            <person name="Hendrix R.W."/>
            <person name="Hatfull G.F."/>
        </authorList>
    </citation>
    <scope>NUCLEOTIDE SEQUENCE [LARGE SCALE GENOMIC DNA]</scope>
    <source>
        <strain evidence="3 4">DSM 27710</strain>
    </source>
</reference>
<dbReference type="InterPro" id="IPR007801">
    <property type="entry name" value="MbnB/TglH/ChrH"/>
</dbReference>
<dbReference type="SUPFAM" id="SSF51658">
    <property type="entry name" value="Xylose isomerase-like"/>
    <property type="match status" value="1"/>
</dbReference>
<dbReference type="OrthoDB" id="9763101at2"/>
<accession>A0A0K1PBP6</accession>
<dbReference type="NCBIfam" id="NF003818">
    <property type="entry name" value="PRK05409.1"/>
    <property type="match status" value="1"/>
</dbReference>
<evidence type="ECO:0000313" key="3">
    <source>
        <dbReference type="EMBL" id="AKU90826.1"/>
    </source>
</evidence>
<dbReference type="Gene3D" id="3.20.20.150">
    <property type="entry name" value="Divalent-metal-dependent TIM barrel enzymes"/>
    <property type="match status" value="1"/>
</dbReference>
<dbReference type="Proteomes" id="UP000055590">
    <property type="component" value="Chromosome"/>
</dbReference>
<evidence type="ECO:0000313" key="4">
    <source>
        <dbReference type="Proteomes" id="UP000055590"/>
    </source>
</evidence>
<dbReference type="EMBL" id="CP012332">
    <property type="protein sequence ID" value="AKU90826.1"/>
    <property type="molecule type" value="Genomic_DNA"/>
</dbReference>
<dbReference type="PATRIC" id="fig|1391653.3.peg.1264"/>
<sequence>MSITRQELGHGVGLRPKHFGQFFEGRPRLDWIEAVSENFMIRGGRPLAVLEKVRRDMPVSLHGVSLSIGAAEGLDVRYLAELKDLIRRIEPALVSDHLCWGRHGGRYAHDLWPLPYTNEALEHVVSRVSMVQEILGRQILLENVSSYVAYRASTMPEQVFLTQIAERADCGILLDVNNVYVSSRNHGFDPAEYIAALPASRVLQIHLAGHTDKGTYVLDSHDGHVAPEVWELYAFAVQRIGKVPTLIEWDDRIPDLDVLLAESQKAAAVEASVLGRKEDEARRAPGAVLGQRHAAGET</sequence>
<proteinExistence type="inferred from homology"/>
<dbReference type="InterPro" id="IPR036237">
    <property type="entry name" value="Xyl_isomerase-like_sf"/>
</dbReference>
<comment type="similarity">
    <text evidence="1">Belongs to the UPF0276 family.</text>
</comment>
<gene>
    <name evidence="3" type="ORF">AKJ08_1213</name>
</gene>
<dbReference type="KEGG" id="vin:AKJ08_1213"/>
<dbReference type="STRING" id="1391653.AKJ08_1213"/>
<name>A0A0K1PBP6_9BACT</name>
<feature type="region of interest" description="Disordered" evidence="2">
    <location>
        <begin position="278"/>
        <end position="298"/>
    </location>
</feature>